<name>A0ABT3G3C0_9BACT</name>
<keyword evidence="1" id="KW-0812">Transmembrane</keyword>
<feature type="transmembrane region" description="Helical" evidence="1">
    <location>
        <begin position="85"/>
        <end position="105"/>
    </location>
</feature>
<keyword evidence="3" id="KW-1185">Reference proteome</keyword>
<gene>
    <name evidence="2" type="ORF">OJ996_12125</name>
</gene>
<sequence>MRALIFIAGLAICGLGFAFYKTAENFPLLQGGLTLGGGLVICGLFSLRSKWHGITGAGILGFLGIMRAVPALWSGFKEGVPSARFEVIAGAFCLLVFLAAVRVLMAERTRLAVARLKAGEDPRAPQG</sequence>
<keyword evidence="1" id="KW-1133">Transmembrane helix</keyword>
<protein>
    <submittedName>
        <fullName evidence="2">Uncharacterized protein</fullName>
    </submittedName>
</protein>
<feature type="transmembrane region" description="Helical" evidence="1">
    <location>
        <begin position="28"/>
        <end position="47"/>
    </location>
</feature>
<organism evidence="2 3">
    <name type="scientific">Luteolibacter rhizosphaerae</name>
    <dbReference type="NCBI Taxonomy" id="2989719"/>
    <lineage>
        <taxon>Bacteria</taxon>
        <taxon>Pseudomonadati</taxon>
        <taxon>Verrucomicrobiota</taxon>
        <taxon>Verrucomicrobiia</taxon>
        <taxon>Verrucomicrobiales</taxon>
        <taxon>Verrucomicrobiaceae</taxon>
        <taxon>Luteolibacter</taxon>
    </lineage>
</organism>
<evidence type="ECO:0000313" key="2">
    <source>
        <dbReference type="EMBL" id="MCW1914328.1"/>
    </source>
</evidence>
<proteinExistence type="predicted"/>
<comment type="caution">
    <text evidence="2">The sequence shown here is derived from an EMBL/GenBank/DDBJ whole genome shotgun (WGS) entry which is preliminary data.</text>
</comment>
<accession>A0ABT3G3C0</accession>
<dbReference type="Proteomes" id="UP001165653">
    <property type="component" value="Unassembled WGS sequence"/>
</dbReference>
<reference evidence="2" key="1">
    <citation type="submission" date="2022-10" db="EMBL/GenBank/DDBJ databases">
        <title>Luteolibacter sp. GHJ8, whole genome shotgun sequencing project.</title>
        <authorList>
            <person name="Zhao G."/>
            <person name="Shen L."/>
        </authorList>
    </citation>
    <scope>NUCLEOTIDE SEQUENCE</scope>
    <source>
        <strain evidence="2">GHJ8</strain>
    </source>
</reference>
<keyword evidence="1" id="KW-0472">Membrane</keyword>
<feature type="transmembrane region" description="Helical" evidence="1">
    <location>
        <begin position="54"/>
        <end position="73"/>
    </location>
</feature>
<dbReference type="RefSeq" id="WP_264513853.1">
    <property type="nucleotide sequence ID" value="NZ_JAPDDR010000005.1"/>
</dbReference>
<evidence type="ECO:0000313" key="3">
    <source>
        <dbReference type="Proteomes" id="UP001165653"/>
    </source>
</evidence>
<dbReference type="EMBL" id="JAPDDR010000005">
    <property type="protein sequence ID" value="MCW1914328.1"/>
    <property type="molecule type" value="Genomic_DNA"/>
</dbReference>
<evidence type="ECO:0000256" key="1">
    <source>
        <dbReference type="SAM" id="Phobius"/>
    </source>
</evidence>